<keyword evidence="6" id="KW-0902">Two-component regulatory system</keyword>
<dbReference type="Proteomes" id="UP000811545">
    <property type="component" value="Unassembled WGS sequence"/>
</dbReference>
<keyword evidence="3" id="KW-0597">Phosphoprotein</keyword>
<organism evidence="11 12">
    <name type="scientific">Psychracetigena formicireducens</name>
    <dbReference type="NCBI Taxonomy" id="2986056"/>
    <lineage>
        <taxon>Bacteria</taxon>
        <taxon>Bacillati</taxon>
        <taxon>Candidatus Lithacetigenota</taxon>
        <taxon>Candidatus Psychracetigena</taxon>
    </lineage>
</organism>
<evidence type="ECO:0000313" key="12">
    <source>
        <dbReference type="Proteomes" id="UP000811545"/>
    </source>
</evidence>
<dbReference type="FunFam" id="1.10.287.130:FF:000001">
    <property type="entry name" value="Two-component sensor histidine kinase"/>
    <property type="match status" value="1"/>
</dbReference>
<dbReference type="InterPro" id="IPR036890">
    <property type="entry name" value="HATPase_C_sf"/>
</dbReference>
<dbReference type="SUPFAM" id="SSF55785">
    <property type="entry name" value="PYP-like sensor domain (PAS domain)"/>
    <property type="match status" value="1"/>
</dbReference>
<evidence type="ECO:0000256" key="1">
    <source>
        <dbReference type="ARBA" id="ARBA00000085"/>
    </source>
</evidence>
<dbReference type="PRINTS" id="PR00344">
    <property type="entry name" value="BCTRLSENSOR"/>
</dbReference>
<dbReference type="InterPro" id="IPR004358">
    <property type="entry name" value="Sig_transdc_His_kin-like_C"/>
</dbReference>
<feature type="transmembrane region" description="Helical" evidence="8">
    <location>
        <begin position="7"/>
        <end position="30"/>
    </location>
</feature>
<dbReference type="InterPro" id="IPR050351">
    <property type="entry name" value="BphY/WalK/GraS-like"/>
</dbReference>
<dbReference type="Gene3D" id="3.30.450.20">
    <property type="entry name" value="PAS domain"/>
    <property type="match status" value="1"/>
</dbReference>
<dbReference type="AlphaFoldDB" id="A0A9E2BIS5"/>
<dbReference type="InterPro" id="IPR035965">
    <property type="entry name" value="PAS-like_dom_sf"/>
</dbReference>
<dbReference type="SMART" id="SM00387">
    <property type="entry name" value="HATPase_c"/>
    <property type="match status" value="1"/>
</dbReference>
<dbReference type="InterPro" id="IPR013767">
    <property type="entry name" value="PAS_fold"/>
</dbReference>
<proteinExistence type="predicted"/>
<dbReference type="GO" id="GO:0004721">
    <property type="term" value="F:phosphoprotein phosphatase activity"/>
    <property type="evidence" value="ECO:0007669"/>
    <property type="project" value="TreeGrafter"/>
</dbReference>
<dbReference type="Gene3D" id="1.10.287.130">
    <property type="match status" value="1"/>
</dbReference>
<name>A0A9E2BIS5_PSYF1</name>
<dbReference type="NCBIfam" id="TIGR00229">
    <property type="entry name" value="sensory_box"/>
    <property type="match status" value="1"/>
</dbReference>
<dbReference type="InterPro" id="IPR003661">
    <property type="entry name" value="HisK_dim/P_dom"/>
</dbReference>
<dbReference type="PROSITE" id="PS50109">
    <property type="entry name" value="HIS_KIN"/>
    <property type="match status" value="1"/>
</dbReference>
<evidence type="ECO:0000256" key="4">
    <source>
        <dbReference type="ARBA" id="ARBA00022679"/>
    </source>
</evidence>
<dbReference type="GO" id="GO:0005886">
    <property type="term" value="C:plasma membrane"/>
    <property type="evidence" value="ECO:0007669"/>
    <property type="project" value="TreeGrafter"/>
</dbReference>
<dbReference type="PANTHER" id="PTHR45453">
    <property type="entry name" value="PHOSPHATE REGULON SENSOR PROTEIN PHOR"/>
    <property type="match status" value="1"/>
</dbReference>
<dbReference type="SUPFAM" id="SSF55874">
    <property type="entry name" value="ATPase domain of HSP90 chaperone/DNA topoisomerase II/histidine kinase"/>
    <property type="match status" value="1"/>
</dbReference>
<dbReference type="CDD" id="cd00130">
    <property type="entry name" value="PAS"/>
    <property type="match status" value="1"/>
</dbReference>
<comment type="catalytic activity">
    <reaction evidence="1">
        <text>ATP + protein L-histidine = ADP + protein N-phospho-L-histidine.</text>
        <dbReference type="EC" id="2.7.13.3"/>
    </reaction>
</comment>
<evidence type="ECO:0000256" key="6">
    <source>
        <dbReference type="ARBA" id="ARBA00023012"/>
    </source>
</evidence>
<dbReference type="InterPro" id="IPR003594">
    <property type="entry name" value="HATPase_dom"/>
</dbReference>
<dbReference type="CDD" id="cd00075">
    <property type="entry name" value="HATPase"/>
    <property type="match status" value="1"/>
</dbReference>
<dbReference type="Gene3D" id="3.30.565.10">
    <property type="entry name" value="Histidine kinase-like ATPase, C-terminal domain"/>
    <property type="match status" value="1"/>
</dbReference>
<dbReference type="GO" id="GO:0000155">
    <property type="term" value="F:phosphorelay sensor kinase activity"/>
    <property type="evidence" value="ECO:0007669"/>
    <property type="project" value="InterPro"/>
</dbReference>
<dbReference type="FunFam" id="3.30.565.10:FF:000006">
    <property type="entry name" value="Sensor histidine kinase WalK"/>
    <property type="match status" value="1"/>
</dbReference>
<dbReference type="EC" id="2.7.13.3" evidence="2"/>
<feature type="domain" description="PAS" evidence="10">
    <location>
        <begin position="240"/>
        <end position="288"/>
    </location>
</feature>
<evidence type="ECO:0000259" key="9">
    <source>
        <dbReference type="PROSITE" id="PS50109"/>
    </source>
</evidence>
<evidence type="ECO:0000256" key="2">
    <source>
        <dbReference type="ARBA" id="ARBA00012438"/>
    </source>
</evidence>
<dbReference type="Pfam" id="PF00512">
    <property type="entry name" value="HisKA"/>
    <property type="match status" value="1"/>
</dbReference>
<keyword evidence="7 8" id="KW-0472">Membrane</keyword>
<evidence type="ECO:0000256" key="7">
    <source>
        <dbReference type="ARBA" id="ARBA00023136"/>
    </source>
</evidence>
<evidence type="ECO:0000256" key="3">
    <source>
        <dbReference type="ARBA" id="ARBA00022553"/>
    </source>
</evidence>
<protein>
    <recommendedName>
        <fullName evidence="2">histidine kinase</fullName>
        <ecNumber evidence="2">2.7.13.3</ecNumber>
    </recommendedName>
</protein>
<keyword evidence="4 11" id="KW-0808">Transferase</keyword>
<dbReference type="GO" id="GO:0016036">
    <property type="term" value="P:cellular response to phosphate starvation"/>
    <property type="evidence" value="ECO:0007669"/>
    <property type="project" value="TreeGrafter"/>
</dbReference>
<dbReference type="InterPro" id="IPR005467">
    <property type="entry name" value="His_kinase_dom"/>
</dbReference>
<sequence>MNHKLKFVAIYLTVLIIILSSICVILYSMYVQNLYQEKISHLLNQAQVLSKVSLYYLEDEKGIESFTREWSAGLGFPVIVVKGNNNKHTSIYEGTDLLNTRELVRAFQGIISYDIRYNTFLNSKTIFVASPIFDIDDYLVGAIQIVFPVKKLQPQIELFKQAMYRVFFIGLLLAILIYVVIGSVYQKYFEKYKNTIKAIIVENKKEGIASLEKVFFERADTSIYQTYKMVENLRNSLYNEKVKFDTLLNKLKIGIIVTDINRNVLFINNEAEKMLGIVGEISIGMSLIKVSRDFKIDELTQFTIIKQTENIDIIDKYGKERKYLKIITSPISDGVLIVLQDLTESKNVENMRRDFISNVSHELRTPLASIKVLVENMIEGAIENYQLSLDFLNRIESEVDKLTQLVNELSELSRLESGNVKFDFTWLNAGEVIKRTVERMKPMSERANISLGFNLPEDLPLVWGDDAQLELVLVNLIHNAIKFTTSGGSVLINAYSDDSFTFFSVVDTGVGIPQEDLSRIFERFYKVDRSRSGEGTGLGLAIARHIIHSHGGKIWAHSEEGKGSIFTFTLKRSKN</sequence>
<dbReference type="SMART" id="SM00388">
    <property type="entry name" value="HisKA"/>
    <property type="match status" value="1"/>
</dbReference>
<evidence type="ECO:0000256" key="5">
    <source>
        <dbReference type="ARBA" id="ARBA00022777"/>
    </source>
</evidence>
<dbReference type="GO" id="GO:0006355">
    <property type="term" value="P:regulation of DNA-templated transcription"/>
    <property type="evidence" value="ECO:0007669"/>
    <property type="project" value="InterPro"/>
</dbReference>
<comment type="caution">
    <text evidence="11">The sequence shown here is derived from an EMBL/GenBank/DDBJ whole genome shotgun (WGS) entry which is preliminary data.</text>
</comment>
<dbReference type="Pfam" id="PF02518">
    <property type="entry name" value="HATPase_c"/>
    <property type="match status" value="1"/>
</dbReference>
<evidence type="ECO:0000259" key="10">
    <source>
        <dbReference type="PROSITE" id="PS50112"/>
    </source>
</evidence>
<reference evidence="11 12" key="1">
    <citation type="journal article" date="2021" name="bioRxiv">
        <title>Unique metabolic strategies in Hadean analogues reveal hints for primordial physiology.</title>
        <authorList>
            <person name="Nobu M.K."/>
            <person name="Nakai R."/>
            <person name="Tamazawa S."/>
            <person name="Mori H."/>
            <person name="Toyoda A."/>
            <person name="Ijiri A."/>
            <person name="Suzuki S."/>
            <person name="Kurokawa K."/>
            <person name="Kamagata Y."/>
            <person name="Tamaki H."/>
        </authorList>
    </citation>
    <scope>NUCLEOTIDE SEQUENCE [LARGE SCALE GENOMIC DNA]</scope>
    <source>
        <strain evidence="11">BS525</strain>
    </source>
</reference>
<feature type="domain" description="Histidine kinase" evidence="9">
    <location>
        <begin position="358"/>
        <end position="574"/>
    </location>
</feature>
<dbReference type="PROSITE" id="PS50112">
    <property type="entry name" value="PAS"/>
    <property type="match status" value="1"/>
</dbReference>
<dbReference type="PANTHER" id="PTHR45453:SF1">
    <property type="entry name" value="PHOSPHATE REGULON SENSOR PROTEIN PHOR"/>
    <property type="match status" value="1"/>
</dbReference>
<dbReference type="InterPro" id="IPR000014">
    <property type="entry name" value="PAS"/>
</dbReference>
<keyword evidence="8" id="KW-1133">Transmembrane helix</keyword>
<dbReference type="SUPFAM" id="SSF47384">
    <property type="entry name" value="Homodimeric domain of signal transducing histidine kinase"/>
    <property type="match status" value="1"/>
</dbReference>
<dbReference type="CDD" id="cd00082">
    <property type="entry name" value="HisKA"/>
    <property type="match status" value="1"/>
</dbReference>
<feature type="transmembrane region" description="Helical" evidence="8">
    <location>
        <begin position="162"/>
        <end position="185"/>
    </location>
</feature>
<keyword evidence="8" id="KW-0812">Transmembrane</keyword>
<keyword evidence="5" id="KW-0418">Kinase</keyword>
<accession>A0A9E2BIS5</accession>
<dbReference type="EMBL" id="QLTW01000145">
    <property type="protein sequence ID" value="MBT9145687.1"/>
    <property type="molecule type" value="Genomic_DNA"/>
</dbReference>
<evidence type="ECO:0000313" key="11">
    <source>
        <dbReference type="EMBL" id="MBT9145687.1"/>
    </source>
</evidence>
<dbReference type="Pfam" id="PF00989">
    <property type="entry name" value="PAS"/>
    <property type="match status" value="1"/>
</dbReference>
<evidence type="ECO:0000256" key="8">
    <source>
        <dbReference type="SAM" id="Phobius"/>
    </source>
</evidence>
<gene>
    <name evidence="11" type="primary">phoR</name>
    <name evidence="11" type="ORF">DDT42_01562</name>
</gene>
<dbReference type="InterPro" id="IPR036097">
    <property type="entry name" value="HisK_dim/P_sf"/>
</dbReference>